<evidence type="ECO:0000313" key="4">
    <source>
        <dbReference type="Proteomes" id="UP001465976"/>
    </source>
</evidence>
<name>A0ABR3FTM0_9AGAR</name>
<feature type="transmembrane region" description="Helical" evidence="1">
    <location>
        <begin position="60"/>
        <end position="85"/>
    </location>
</feature>
<dbReference type="Proteomes" id="UP001465976">
    <property type="component" value="Unassembled WGS sequence"/>
</dbReference>
<organism evidence="3 4">
    <name type="scientific">Marasmius crinis-equi</name>
    <dbReference type="NCBI Taxonomy" id="585013"/>
    <lineage>
        <taxon>Eukaryota</taxon>
        <taxon>Fungi</taxon>
        <taxon>Dikarya</taxon>
        <taxon>Basidiomycota</taxon>
        <taxon>Agaricomycotina</taxon>
        <taxon>Agaricomycetes</taxon>
        <taxon>Agaricomycetidae</taxon>
        <taxon>Agaricales</taxon>
        <taxon>Marasmiineae</taxon>
        <taxon>Marasmiaceae</taxon>
        <taxon>Marasmius</taxon>
    </lineage>
</organism>
<keyword evidence="1" id="KW-0812">Transmembrane</keyword>
<keyword evidence="1" id="KW-1133">Transmembrane helix</keyword>
<evidence type="ECO:0000256" key="2">
    <source>
        <dbReference type="SAM" id="SignalP"/>
    </source>
</evidence>
<feature type="signal peptide" evidence="2">
    <location>
        <begin position="1"/>
        <end position="23"/>
    </location>
</feature>
<feature type="transmembrane region" description="Helical" evidence="1">
    <location>
        <begin position="246"/>
        <end position="266"/>
    </location>
</feature>
<feature type="transmembrane region" description="Helical" evidence="1">
    <location>
        <begin position="154"/>
        <end position="177"/>
    </location>
</feature>
<keyword evidence="2" id="KW-0732">Signal</keyword>
<comment type="caution">
    <text evidence="3">The sequence shown here is derived from an EMBL/GenBank/DDBJ whole genome shotgun (WGS) entry which is preliminary data.</text>
</comment>
<accession>A0ABR3FTM0</accession>
<evidence type="ECO:0000256" key="1">
    <source>
        <dbReference type="SAM" id="Phobius"/>
    </source>
</evidence>
<feature type="transmembrane region" description="Helical" evidence="1">
    <location>
        <begin position="221"/>
        <end position="240"/>
    </location>
</feature>
<keyword evidence="4" id="KW-1185">Reference proteome</keyword>
<gene>
    <name evidence="3" type="ORF">V5O48_003153</name>
</gene>
<dbReference type="EMBL" id="JBAHYK010000082">
    <property type="protein sequence ID" value="KAL0578829.1"/>
    <property type="molecule type" value="Genomic_DNA"/>
</dbReference>
<feature type="transmembrane region" description="Helical" evidence="1">
    <location>
        <begin position="106"/>
        <end position="134"/>
    </location>
</feature>
<evidence type="ECO:0000313" key="3">
    <source>
        <dbReference type="EMBL" id="KAL0578829.1"/>
    </source>
</evidence>
<protein>
    <submittedName>
        <fullName evidence="3">Uncharacterized protein</fullName>
    </submittedName>
</protein>
<proteinExistence type="predicted"/>
<keyword evidence="1" id="KW-0472">Membrane</keyword>
<feature type="chain" id="PRO_5045754262" evidence="2">
    <location>
        <begin position="24"/>
        <end position="324"/>
    </location>
</feature>
<sequence>MVLFVLITLKLALDITLICDSLADDFATPARNSPVYPRGFTANEGRHSPVQLVRKAMLSLGMYVALTIVADIFIVSGFPGLLLFIGCSHYTQPTNLEWQVYRVFTVWSRSIAVSLVPFLLAIADIVSGAALVAGVKKLQDGQDPGRGTLAMHNLVFFCFTLSLNILSTVLIALKLLVSERQTKLSSTLNLKSTTSIVVESGVCLGMNLQYPPTLIQSSFDLAAIYSAFLIAALVCNVLVLNGQYPVLIMMPGVVGLTFSLIIVRIGSGVSPHETSRGSTLRFAGHAQGVVDELELDAECDESMKGTMNVQRRFQDMHRENLSRA</sequence>
<reference evidence="3 4" key="1">
    <citation type="submission" date="2024-02" db="EMBL/GenBank/DDBJ databases">
        <title>A draft genome for the cacao thread blight pathogen Marasmius crinis-equi.</title>
        <authorList>
            <person name="Cohen S.P."/>
            <person name="Baruah I.K."/>
            <person name="Amoako-Attah I."/>
            <person name="Bukari Y."/>
            <person name="Meinhardt L.W."/>
            <person name="Bailey B.A."/>
        </authorList>
    </citation>
    <scope>NUCLEOTIDE SEQUENCE [LARGE SCALE GENOMIC DNA]</scope>
    <source>
        <strain evidence="3 4">GH-76</strain>
    </source>
</reference>